<dbReference type="EMBL" id="UGPB01000001">
    <property type="protein sequence ID" value="STY29284.1"/>
    <property type="molecule type" value="Genomic_DNA"/>
</dbReference>
<proteinExistence type="predicted"/>
<name>A0A378LR98_9GAMM</name>
<keyword evidence="2" id="KW-1185">Reference proteome</keyword>
<dbReference type="AlphaFoldDB" id="A0A378LR98"/>
<evidence type="ECO:0000313" key="1">
    <source>
        <dbReference type="EMBL" id="STY29284.1"/>
    </source>
</evidence>
<organism evidence="1 2">
    <name type="scientific">Legionella wadsworthii</name>
    <dbReference type="NCBI Taxonomy" id="28088"/>
    <lineage>
        <taxon>Bacteria</taxon>
        <taxon>Pseudomonadati</taxon>
        <taxon>Pseudomonadota</taxon>
        <taxon>Gammaproteobacteria</taxon>
        <taxon>Legionellales</taxon>
        <taxon>Legionellaceae</taxon>
        <taxon>Legionella</taxon>
    </lineage>
</organism>
<reference evidence="1 2" key="1">
    <citation type="submission" date="2018-06" db="EMBL/GenBank/DDBJ databases">
        <authorList>
            <consortium name="Pathogen Informatics"/>
            <person name="Doyle S."/>
        </authorList>
    </citation>
    <scope>NUCLEOTIDE SEQUENCE [LARGE SCALE GENOMIC DNA]</scope>
    <source>
        <strain evidence="1 2">NCTC11532</strain>
    </source>
</reference>
<protein>
    <submittedName>
        <fullName evidence="1">Uncharacterized protein</fullName>
    </submittedName>
</protein>
<sequence>MGKEKIPHDIRQNEINYICTLLNHHRISTTQDLTTNFLLLIEQIRKNPEIFKQIYTLDECFAILKKSLAVYNHVYAFNITLKKDLITSLEKALKKTVAVHSIVLSTEDDLSKITRGYDRLEIALEKEKKINKRILQKLRDTEIVVIPQIIIGSGDTGTTLWLEKFQSHHGTCQKQLSDNQLPPVLMIGKDAGSWKHNYTLAQPHSLLERTTAKENPSAYLVTEHYQKNPHINGRHVYQANQACLGLTEAPLLRASVMKIEKKSNHEADWKAPEQEYRIVVSTADGIKYIYTNEVNICTGLGPARNIISGKLLPPTQFELLNQFDSQKGFTTIVDGNQFILTGTEEQKTNPRKIVVYGGGGTAAASYRKGFFGHDAFTENLEFSEKNQKNSVIWIAKQFEKAGNGRLASSALSIAKSRSELMQGELIKIEPQVSGKLLLTFRCDTSGKKIEIPIECDQLIYSIGQDDSHMRRICQEAETDLSLVFDANGMLLNVCSADKKVIFFGAAAMAVREREYMTATWSWLKSENIGGDVGPGTMAPSRAQIKCYNFWNGIHPTSINANIDSHFLIMQFLEKAGIEKSSVALFVADLLEARKSSTCGASRSLILSLLKKHKLDHRIEIKGHVHLSLIKESMPQPSLPKHQLLSWLGKEKSEDADAFISSTMADIGGSLESIGGMEESSIQLTSQGLTQKTLVLT</sequence>
<dbReference type="STRING" id="1122170.GCA_000701265_01017"/>
<dbReference type="Proteomes" id="UP000255297">
    <property type="component" value="Unassembled WGS sequence"/>
</dbReference>
<accession>A0A378LR98</accession>
<dbReference type="RefSeq" id="WP_031565810.1">
    <property type="nucleotide sequence ID" value="NZ_CAAAIS010000003.1"/>
</dbReference>
<gene>
    <name evidence="1" type="ORF">NCTC11532_01469</name>
</gene>
<evidence type="ECO:0000313" key="2">
    <source>
        <dbReference type="Proteomes" id="UP000255297"/>
    </source>
</evidence>